<keyword evidence="3" id="KW-1185">Reference proteome</keyword>
<gene>
    <name evidence="2" type="ORF">J2045_000587</name>
</gene>
<dbReference type="SUPFAM" id="SSF53850">
    <property type="entry name" value="Periplasmic binding protein-like II"/>
    <property type="match status" value="1"/>
</dbReference>
<comment type="caution">
    <text evidence="2">The sequence shown here is derived from an EMBL/GenBank/DDBJ whole genome shotgun (WGS) entry which is preliminary data.</text>
</comment>
<name>A0ABU0G2N4_9HYPH</name>
<evidence type="ECO:0000313" key="3">
    <source>
        <dbReference type="Proteomes" id="UP001238496"/>
    </source>
</evidence>
<evidence type="ECO:0000256" key="1">
    <source>
        <dbReference type="ARBA" id="ARBA00022729"/>
    </source>
</evidence>
<accession>A0ABU0G2N4</accession>
<dbReference type="Gene3D" id="3.40.190.10">
    <property type="entry name" value="Periplasmic binding protein-like II"/>
    <property type="match status" value="2"/>
</dbReference>
<dbReference type="PANTHER" id="PTHR30222">
    <property type="entry name" value="SPERMIDINE/PUTRESCINE-BINDING PERIPLASMIC PROTEIN"/>
    <property type="match status" value="1"/>
</dbReference>
<dbReference type="PANTHER" id="PTHR30222:SF17">
    <property type="entry name" value="SPERMIDINE_PUTRESCINE-BINDING PERIPLASMIC PROTEIN"/>
    <property type="match status" value="1"/>
</dbReference>
<dbReference type="InterPro" id="IPR006311">
    <property type="entry name" value="TAT_signal"/>
</dbReference>
<reference evidence="2 3" key="1">
    <citation type="submission" date="2023-07" db="EMBL/GenBank/DDBJ databases">
        <title>Genomic Encyclopedia of Type Strains, Phase IV (KMG-IV): sequencing the most valuable type-strain genomes for metagenomic binning, comparative biology and taxonomic classification.</title>
        <authorList>
            <person name="Goeker M."/>
        </authorList>
    </citation>
    <scope>NUCLEOTIDE SEQUENCE [LARGE SCALE GENOMIC DNA]</scope>
    <source>
        <strain evidence="2 3">DSM 1111</strain>
    </source>
</reference>
<protein>
    <submittedName>
        <fullName evidence="2">Spermidine/putrescine transport system substrate-binding protein</fullName>
    </submittedName>
</protein>
<keyword evidence="1" id="KW-0732">Signal</keyword>
<dbReference type="EMBL" id="JAUSUW010000001">
    <property type="protein sequence ID" value="MDQ0419577.1"/>
    <property type="molecule type" value="Genomic_DNA"/>
</dbReference>
<organism evidence="2 3">
    <name type="scientific">Peteryoungia aggregata LMG 23059</name>
    <dbReference type="NCBI Taxonomy" id="1368425"/>
    <lineage>
        <taxon>Bacteria</taxon>
        <taxon>Pseudomonadati</taxon>
        <taxon>Pseudomonadota</taxon>
        <taxon>Alphaproteobacteria</taxon>
        <taxon>Hyphomicrobiales</taxon>
        <taxon>Rhizobiaceae</taxon>
        <taxon>Peteryoungia</taxon>
    </lineage>
</organism>
<dbReference type="Proteomes" id="UP001238496">
    <property type="component" value="Unassembled WGS sequence"/>
</dbReference>
<dbReference type="RefSeq" id="WP_307369195.1">
    <property type="nucleotide sequence ID" value="NZ_JAUSUW010000001.1"/>
</dbReference>
<evidence type="ECO:0000313" key="2">
    <source>
        <dbReference type="EMBL" id="MDQ0419577.1"/>
    </source>
</evidence>
<sequence length="392" mass="44076">MKRRNLLQSFSQSRRAFLRDTVSISAGIAAASMMPRGAWAAREREMNIYCWEGYNSDKVLDPFRKEFDCTVKAQGLISDPEAVNQLRAGDTKVWDVINLNNAWGRRQLYPENLIKPLDKAKFEPLWDMMIPEFKWPYHWAMSDDGNSLLGMIQRYGPSGMLVNTDKVSAATLADEGYDLMLQDDYKGKYAVLMYDDWVIMHVVIAAGFSPFREMTDDEIAKYEVVMRKLINNAAFLSDDMNAIALGMINGSIEGSFPGSVYSVSAARYDGNPNLRCVVPNKGPEEMGGKAGVCWMELTSLVNNPQLSPRAEDFIEYCFRPETAKNVSFAEGTYNPVGQMGDPKVMALFNTEELDAFQYDTLAADMAKCADFDIIPSYTKLHEIFSAAVREKA</sequence>
<proteinExistence type="predicted"/>
<dbReference type="PROSITE" id="PS51318">
    <property type="entry name" value="TAT"/>
    <property type="match status" value="1"/>
</dbReference>